<dbReference type="InterPro" id="IPR002477">
    <property type="entry name" value="Peptidoglycan-bd-like"/>
</dbReference>
<evidence type="ECO:0000256" key="1">
    <source>
        <dbReference type="SAM" id="SignalP"/>
    </source>
</evidence>
<keyword evidence="1" id="KW-0732">Signal</keyword>
<organism evidence="3 4">
    <name type="scientific">Primorskyibacter flagellatus</name>
    <dbReference type="NCBI Taxonomy" id="1387277"/>
    <lineage>
        <taxon>Bacteria</taxon>
        <taxon>Pseudomonadati</taxon>
        <taxon>Pseudomonadota</taxon>
        <taxon>Alphaproteobacteria</taxon>
        <taxon>Rhodobacterales</taxon>
        <taxon>Roseobacteraceae</taxon>
        <taxon>Primorskyibacter</taxon>
    </lineage>
</organism>
<dbReference type="Gene3D" id="1.10.101.10">
    <property type="entry name" value="PGBD-like superfamily/PGBD"/>
    <property type="match status" value="1"/>
</dbReference>
<dbReference type="InterPro" id="IPR036366">
    <property type="entry name" value="PGBDSf"/>
</dbReference>
<sequence length="542" mass="56600">MRRHGIPALLAATILVTTPVAALADSLGAAIVGGIIGGAIVNSAKPQKKVYVQRKTSPSVSSASRNQNREVQTSLNYFGFNAGTPDGVLGSRSRAAVSQYQAHLGYPATGHLTEFERQFLVTSYNRAQIGGPDVIKAMQRNPQGVKGLLVVWQKEQMGGSRQFAGHSGMGYAGLPIEVSDAVDEIAQSSEPSAEQLLQRAGFIQTADLNQDGKNDYIIDTSVTGSTFWCGQTECATLLFASTADGYQRKQFMYRLNDTRTNKITTADFQCDYAGCKMNDPMLASAAAPAPAAGATTMAAAAPSLPGIAAIPMTGAAAAPQTSLASYCNKVNVLTSSNGGYVTAASMTDPSFALGEQLCLTRTYAIARGEEMMKQVAGMTVEQVDAQCDAFGPALAPYVASLATGSAAEVAGQVQKFALTANMTLDQLKSTGAICLYSGYRRDKLDVATGAALLLVGAGDTPYAETVGHHMAQGFGVAEDMDRATQWYDMAITALDGGAAPVYAPGQADRVEVLKAAVMGGSPVQPMATPQPAGLPTFELKKP</sequence>
<dbReference type="EMBL" id="BMFJ01000001">
    <property type="protein sequence ID" value="GGE19208.1"/>
    <property type="molecule type" value="Genomic_DNA"/>
</dbReference>
<comment type="caution">
    <text evidence="3">The sequence shown here is derived from an EMBL/GenBank/DDBJ whole genome shotgun (WGS) entry which is preliminary data.</text>
</comment>
<dbReference type="Proteomes" id="UP000612855">
    <property type="component" value="Unassembled WGS sequence"/>
</dbReference>
<keyword evidence="4" id="KW-1185">Reference proteome</keyword>
<feature type="domain" description="Peptidoglycan binding-like" evidence="2">
    <location>
        <begin position="67"/>
        <end position="113"/>
    </location>
</feature>
<dbReference type="InterPro" id="IPR036365">
    <property type="entry name" value="PGBD-like_sf"/>
</dbReference>
<evidence type="ECO:0000259" key="2">
    <source>
        <dbReference type="Pfam" id="PF01471"/>
    </source>
</evidence>
<feature type="chain" id="PRO_5037495413" description="Peptidoglycan binding-like domain-containing protein" evidence="1">
    <location>
        <begin position="25"/>
        <end position="542"/>
    </location>
</feature>
<name>A0A917EAJ1_9RHOB</name>
<feature type="signal peptide" evidence="1">
    <location>
        <begin position="1"/>
        <end position="24"/>
    </location>
</feature>
<proteinExistence type="predicted"/>
<dbReference type="SUPFAM" id="SSF47090">
    <property type="entry name" value="PGBD-like"/>
    <property type="match status" value="1"/>
</dbReference>
<protein>
    <recommendedName>
        <fullName evidence="2">Peptidoglycan binding-like domain-containing protein</fullName>
    </recommendedName>
</protein>
<dbReference type="Pfam" id="PF01471">
    <property type="entry name" value="PG_binding_1"/>
    <property type="match status" value="1"/>
</dbReference>
<gene>
    <name evidence="3" type="ORF">GCM10011360_05010</name>
</gene>
<reference evidence="4" key="1">
    <citation type="journal article" date="2019" name="Int. J. Syst. Evol. Microbiol.">
        <title>The Global Catalogue of Microorganisms (GCM) 10K type strain sequencing project: providing services to taxonomists for standard genome sequencing and annotation.</title>
        <authorList>
            <consortium name="The Broad Institute Genomics Platform"/>
            <consortium name="The Broad Institute Genome Sequencing Center for Infectious Disease"/>
            <person name="Wu L."/>
            <person name="Ma J."/>
        </authorList>
    </citation>
    <scope>NUCLEOTIDE SEQUENCE [LARGE SCALE GENOMIC DNA]</scope>
    <source>
        <strain evidence="4">CGMCC 1.12664</strain>
    </source>
</reference>
<accession>A0A917EAJ1</accession>
<evidence type="ECO:0000313" key="4">
    <source>
        <dbReference type="Proteomes" id="UP000612855"/>
    </source>
</evidence>
<dbReference type="AlphaFoldDB" id="A0A917EAJ1"/>
<evidence type="ECO:0000313" key="3">
    <source>
        <dbReference type="EMBL" id="GGE19208.1"/>
    </source>
</evidence>